<evidence type="ECO:0000256" key="6">
    <source>
        <dbReference type="ARBA" id="ARBA00022989"/>
    </source>
</evidence>
<keyword evidence="7 11" id="KW-0472">Membrane</keyword>
<keyword evidence="8 9" id="KW-0975">Bacterial flagellum</keyword>
<feature type="transmembrane region" description="Helical" evidence="11">
    <location>
        <begin position="439"/>
        <end position="461"/>
    </location>
</feature>
<dbReference type="GO" id="GO:0003774">
    <property type="term" value="F:cytoskeletal motor activity"/>
    <property type="evidence" value="ECO:0007669"/>
    <property type="project" value="InterPro"/>
</dbReference>
<evidence type="ECO:0000256" key="4">
    <source>
        <dbReference type="ARBA" id="ARBA00022475"/>
    </source>
</evidence>
<feature type="domain" description="Flagellar M-ring C-terminal" evidence="13">
    <location>
        <begin position="253"/>
        <end position="413"/>
    </location>
</feature>
<dbReference type="InterPro" id="IPR000067">
    <property type="entry name" value="FlgMring_FliF"/>
</dbReference>
<evidence type="ECO:0000259" key="12">
    <source>
        <dbReference type="Pfam" id="PF01514"/>
    </source>
</evidence>
<dbReference type="PANTHER" id="PTHR30046:SF0">
    <property type="entry name" value="FLAGELLAR M-RING PROTEIN"/>
    <property type="match status" value="1"/>
</dbReference>
<dbReference type="GO" id="GO:0005886">
    <property type="term" value="C:plasma membrane"/>
    <property type="evidence" value="ECO:0007669"/>
    <property type="project" value="UniProtKB-SubCell"/>
</dbReference>
<dbReference type="HOGENOM" id="CLU_028108_2_0_7"/>
<comment type="subcellular location">
    <subcellularLocation>
        <location evidence="1 9">Bacterial flagellum basal body</location>
    </subcellularLocation>
    <subcellularLocation>
        <location evidence="2">Cell membrane</location>
        <topology evidence="2">Multi-pass membrane protein</topology>
    </subcellularLocation>
</comment>
<dbReference type="EMBL" id="CP000112">
    <property type="protein sequence ID" value="ABB37154.1"/>
    <property type="molecule type" value="Genomic_DNA"/>
</dbReference>
<reference evidence="14 15" key="1">
    <citation type="journal article" date="2011" name="J. Bacteriol.">
        <title>Complete genome sequence and updated annotation of Desulfovibrio alaskensis G20.</title>
        <authorList>
            <person name="Hauser L.J."/>
            <person name="Land M.L."/>
            <person name="Brown S.D."/>
            <person name="Larimer F."/>
            <person name="Keller K.L."/>
            <person name="Rapp-Giles B.J."/>
            <person name="Price M.N."/>
            <person name="Lin M."/>
            <person name="Bruce D.C."/>
            <person name="Detter J.C."/>
            <person name="Tapia R."/>
            <person name="Han C.S."/>
            <person name="Goodwin L.A."/>
            <person name="Cheng J.F."/>
            <person name="Pitluck S."/>
            <person name="Copeland A."/>
            <person name="Lucas S."/>
            <person name="Nolan M."/>
            <person name="Lapidus A.L."/>
            <person name="Palumbo A.V."/>
            <person name="Wall J.D."/>
        </authorList>
    </citation>
    <scope>NUCLEOTIDE SEQUENCE [LARGE SCALE GENOMIC DNA]</scope>
    <source>
        <strain evidence="15">ATCC BAA 1058 / DSM 17464 / G20</strain>
    </source>
</reference>
<dbReference type="KEGG" id="dde:Dde_0353"/>
<evidence type="ECO:0000256" key="2">
    <source>
        <dbReference type="ARBA" id="ARBA00004651"/>
    </source>
</evidence>
<feature type="transmembrane region" description="Helical" evidence="11">
    <location>
        <begin position="24"/>
        <end position="44"/>
    </location>
</feature>
<feature type="domain" description="Flagellar M-ring N-terminal" evidence="12">
    <location>
        <begin position="45"/>
        <end position="218"/>
    </location>
</feature>
<dbReference type="Gene3D" id="3.30.300.30">
    <property type="match status" value="1"/>
</dbReference>
<dbReference type="NCBIfam" id="TIGR00206">
    <property type="entry name" value="fliF"/>
    <property type="match status" value="1"/>
</dbReference>
<evidence type="ECO:0000256" key="9">
    <source>
        <dbReference type="PIRNR" id="PIRNR004862"/>
    </source>
</evidence>
<sequence>MTALNSAVDKAKTFWTRISMSQRVFIVGLTVVVVGIFFGLIFWINQPDYRVLYSKLTPEDANRVVTVLQAQKVRYRLDNGGSTIMVPADRVYDMRLMVAGEGSVVGQGVGFEIFDQIKVGQTDFVQKINYQRALQGELSRTIAEFPAVESARVHLVIPHRSLFIEEQMQPSASVVLKLQDGKKMDEKDVQAVVNLVTMSVEGLDQGKISVADTSGKILYYPKDEQSLDGMTSTQLEHKLTMQQNFERRIEELLYPVIGPGKVIAKVNADLDFSQKTIRKKLFDPESSVVRSEIRTEEARKGTSNVNAGVPEANFRGDGMSGGTSTEDSNRETRNTNYEINEEEQNIIAPVGQLDRLSVAVIVDGTYEKNEETGEWTYVPRSDEEVARIRQLVASAVGFDRARGDVLEVSSISFGGPEADTYMSLAEVIMDYALRLGKPLLNALLVFLFLVMVVRPVVLALIRPKVEGEVVEGLEGLPTGEERLALIEGEEDMDAMDALKKIDDIKAHALQLSEQNMEQAVGILKSWLKDSEGAKVGGAA</sequence>
<name>Q316J2_OLEA2</name>
<evidence type="ECO:0000256" key="3">
    <source>
        <dbReference type="ARBA" id="ARBA00007971"/>
    </source>
</evidence>
<accession>Q316J2</accession>
<keyword evidence="14" id="KW-0282">Flagellum</keyword>
<keyword evidence="15" id="KW-1185">Reference proteome</keyword>
<feature type="region of interest" description="Disordered" evidence="10">
    <location>
        <begin position="293"/>
        <end position="331"/>
    </location>
</feature>
<dbReference type="Proteomes" id="UP000002710">
    <property type="component" value="Chromosome"/>
</dbReference>
<gene>
    <name evidence="14" type="ordered locus">Dde_0353</name>
</gene>
<proteinExistence type="inferred from homology"/>
<dbReference type="InterPro" id="IPR043427">
    <property type="entry name" value="YscJ/FliF"/>
</dbReference>
<evidence type="ECO:0000313" key="15">
    <source>
        <dbReference type="Proteomes" id="UP000002710"/>
    </source>
</evidence>
<keyword evidence="14" id="KW-0969">Cilium</keyword>
<dbReference type="Pfam" id="PF08345">
    <property type="entry name" value="YscJ_FliF_C"/>
    <property type="match status" value="1"/>
</dbReference>
<dbReference type="AlphaFoldDB" id="Q316J2"/>
<dbReference type="eggNOG" id="COG1766">
    <property type="taxonomic scope" value="Bacteria"/>
</dbReference>
<dbReference type="GO" id="GO:0071973">
    <property type="term" value="P:bacterial-type flagellum-dependent cell motility"/>
    <property type="evidence" value="ECO:0007669"/>
    <property type="project" value="InterPro"/>
</dbReference>
<keyword evidence="14" id="KW-0966">Cell projection</keyword>
<dbReference type="Pfam" id="PF01514">
    <property type="entry name" value="YscJ_FliF"/>
    <property type="match status" value="1"/>
</dbReference>
<evidence type="ECO:0000259" key="13">
    <source>
        <dbReference type="Pfam" id="PF08345"/>
    </source>
</evidence>
<dbReference type="InterPro" id="IPR006182">
    <property type="entry name" value="FliF_N_dom"/>
</dbReference>
<evidence type="ECO:0000256" key="8">
    <source>
        <dbReference type="ARBA" id="ARBA00023143"/>
    </source>
</evidence>
<dbReference type="GO" id="GO:0009431">
    <property type="term" value="C:bacterial-type flagellum basal body, MS ring"/>
    <property type="evidence" value="ECO:0007669"/>
    <property type="project" value="InterPro"/>
</dbReference>
<dbReference type="InterPro" id="IPR045851">
    <property type="entry name" value="AMP-bd_C_sf"/>
</dbReference>
<dbReference type="RefSeq" id="WP_011366492.1">
    <property type="nucleotide sequence ID" value="NC_007519.1"/>
</dbReference>
<dbReference type="PANTHER" id="PTHR30046">
    <property type="entry name" value="FLAGELLAR M-RING PROTEIN"/>
    <property type="match status" value="1"/>
</dbReference>
<dbReference type="PRINTS" id="PR01009">
    <property type="entry name" value="FLGMRINGFLIF"/>
</dbReference>
<evidence type="ECO:0000256" key="10">
    <source>
        <dbReference type="SAM" id="MobiDB-lite"/>
    </source>
</evidence>
<comment type="similarity">
    <text evidence="3 9">Belongs to the FliF family.</text>
</comment>
<dbReference type="InterPro" id="IPR013556">
    <property type="entry name" value="Flag_M-ring_C"/>
</dbReference>
<evidence type="ECO:0000256" key="7">
    <source>
        <dbReference type="ARBA" id="ARBA00023136"/>
    </source>
</evidence>
<dbReference type="PIRSF" id="PIRSF004862">
    <property type="entry name" value="FliF"/>
    <property type="match status" value="1"/>
</dbReference>
<organism evidence="14 15">
    <name type="scientific">Oleidesulfovibrio alaskensis (strain ATCC BAA-1058 / DSM 17464 / G20)</name>
    <name type="common">Desulfovibrio alaskensis</name>
    <dbReference type="NCBI Taxonomy" id="207559"/>
    <lineage>
        <taxon>Bacteria</taxon>
        <taxon>Pseudomonadati</taxon>
        <taxon>Thermodesulfobacteriota</taxon>
        <taxon>Desulfovibrionia</taxon>
        <taxon>Desulfovibrionales</taxon>
        <taxon>Desulfovibrionaceae</taxon>
        <taxon>Oleidesulfovibrio</taxon>
    </lineage>
</organism>
<keyword evidence="4" id="KW-1003">Cell membrane</keyword>
<keyword evidence="6 11" id="KW-1133">Transmembrane helix</keyword>
<keyword evidence="5 11" id="KW-0812">Transmembrane</keyword>
<evidence type="ECO:0000313" key="14">
    <source>
        <dbReference type="EMBL" id="ABB37154.1"/>
    </source>
</evidence>
<evidence type="ECO:0000256" key="5">
    <source>
        <dbReference type="ARBA" id="ARBA00022692"/>
    </source>
</evidence>
<protein>
    <recommendedName>
        <fullName evidence="9">Flagellar M-ring protein</fullName>
    </recommendedName>
</protein>
<evidence type="ECO:0000256" key="1">
    <source>
        <dbReference type="ARBA" id="ARBA00004117"/>
    </source>
</evidence>
<dbReference type="STRING" id="207559.Dde_0353"/>
<comment type="function">
    <text evidence="9">The M ring may be actively involved in energy transduction.</text>
</comment>
<evidence type="ECO:0000256" key="11">
    <source>
        <dbReference type="SAM" id="Phobius"/>
    </source>
</evidence>